<accession>A0A9D4JQW4</accession>
<dbReference type="Proteomes" id="UP000828390">
    <property type="component" value="Unassembled WGS sequence"/>
</dbReference>
<organism evidence="1 2">
    <name type="scientific">Dreissena polymorpha</name>
    <name type="common">Zebra mussel</name>
    <name type="synonym">Mytilus polymorpha</name>
    <dbReference type="NCBI Taxonomy" id="45954"/>
    <lineage>
        <taxon>Eukaryota</taxon>
        <taxon>Metazoa</taxon>
        <taxon>Spiralia</taxon>
        <taxon>Lophotrochozoa</taxon>
        <taxon>Mollusca</taxon>
        <taxon>Bivalvia</taxon>
        <taxon>Autobranchia</taxon>
        <taxon>Heteroconchia</taxon>
        <taxon>Euheterodonta</taxon>
        <taxon>Imparidentia</taxon>
        <taxon>Neoheterodontei</taxon>
        <taxon>Myida</taxon>
        <taxon>Dreissenoidea</taxon>
        <taxon>Dreissenidae</taxon>
        <taxon>Dreissena</taxon>
    </lineage>
</organism>
<comment type="caution">
    <text evidence="1">The sequence shown here is derived from an EMBL/GenBank/DDBJ whole genome shotgun (WGS) entry which is preliminary data.</text>
</comment>
<protein>
    <submittedName>
        <fullName evidence="1">Uncharacterized protein</fullName>
    </submittedName>
</protein>
<proteinExistence type="predicted"/>
<sequence>MRNLNNPTGKAFCLLEALGTYNLTVSIEQVGHTCIDAAALSRLPCSKCAKQKSGNVEQDCTSVTQTTTASITDDVLPDPFIPSRVVQRSPHFNIVLFKSTMAILFDLSIDKIKADDFMTLTFNLSFNYCNSLNTKRNGKSSTIKTLWRMCDRLSVSQSFLCRTWFDSDYKHQMQIVVPANRFKDSVHYYHDKHLVAIKVMTRR</sequence>
<dbReference type="EMBL" id="JAIWYP010000005">
    <property type="protein sequence ID" value="KAH3821031.1"/>
    <property type="molecule type" value="Genomic_DNA"/>
</dbReference>
<dbReference type="AlphaFoldDB" id="A0A9D4JQW4"/>
<name>A0A9D4JQW4_DREPO</name>
<reference evidence="1" key="1">
    <citation type="journal article" date="2019" name="bioRxiv">
        <title>The Genome of the Zebra Mussel, Dreissena polymorpha: A Resource for Invasive Species Research.</title>
        <authorList>
            <person name="McCartney M.A."/>
            <person name="Auch B."/>
            <person name="Kono T."/>
            <person name="Mallez S."/>
            <person name="Zhang Y."/>
            <person name="Obille A."/>
            <person name="Becker A."/>
            <person name="Abrahante J.E."/>
            <person name="Garbe J."/>
            <person name="Badalamenti J.P."/>
            <person name="Herman A."/>
            <person name="Mangelson H."/>
            <person name="Liachko I."/>
            <person name="Sullivan S."/>
            <person name="Sone E.D."/>
            <person name="Koren S."/>
            <person name="Silverstein K.A.T."/>
            <person name="Beckman K.B."/>
            <person name="Gohl D.M."/>
        </authorList>
    </citation>
    <scope>NUCLEOTIDE SEQUENCE</scope>
    <source>
        <strain evidence="1">Duluth1</strain>
        <tissue evidence="1">Whole animal</tissue>
    </source>
</reference>
<keyword evidence="2" id="KW-1185">Reference proteome</keyword>
<evidence type="ECO:0000313" key="1">
    <source>
        <dbReference type="EMBL" id="KAH3821031.1"/>
    </source>
</evidence>
<gene>
    <name evidence="1" type="ORF">DPMN_122788</name>
</gene>
<reference evidence="1" key="2">
    <citation type="submission" date="2020-11" db="EMBL/GenBank/DDBJ databases">
        <authorList>
            <person name="McCartney M.A."/>
            <person name="Auch B."/>
            <person name="Kono T."/>
            <person name="Mallez S."/>
            <person name="Becker A."/>
            <person name="Gohl D.M."/>
            <person name="Silverstein K.A.T."/>
            <person name="Koren S."/>
            <person name="Bechman K.B."/>
            <person name="Herman A."/>
            <person name="Abrahante J.E."/>
            <person name="Garbe J."/>
        </authorList>
    </citation>
    <scope>NUCLEOTIDE SEQUENCE</scope>
    <source>
        <strain evidence="1">Duluth1</strain>
        <tissue evidence="1">Whole animal</tissue>
    </source>
</reference>
<evidence type="ECO:0000313" key="2">
    <source>
        <dbReference type="Proteomes" id="UP000828390"/>
    </source>
</evidence>